<protein>
    <submittedName>
        <fullName evidence="2">Uncharacterized protein</fullName>
    </submittedName>
</protein>
<feature type="transmembrane region" description="Helical" evidence="1">
    <location>
        <begin position="50"/>
        <end position="75"/>
    </location>
</feature>
<dbReference type="AlphaFoldDB" id="A0A7I9VC65"/>
<gene>
    <name evidence="2" type="ORF">nbrc107696_33810</name>
</gene>
<dbReference type="RefSeq" id="WP_161896557.1">
    <property type="nucleotide sequence ID" value="NZ_BJOV01000005.1"/>
</dbReference>
<dbReference type="Proteomes" id="UP000444960">
    <property type="component" value="Unassembled WGS sequence"/>
</dbReference>
<proteinExistence type="predicted"/>
<feature type="transmembrane region" description="Helical" evidence="1">
    <location>
        <begin position="119"/>
        <end position="138"/>
    </location>
</feature>
<sequence>MRKATIPEGTEPHQVVGYLKERVYVAFTGLAIVLAMSFGESDHRSSQYAFTALLLGVVGVTSAASASDVIAHLAVHKEFPDRHELFVITKTTLGALSSAVVPAALIGLSWLGVFSIDTALLLAGLTFVVALGVVVWLAVRNADITGEQQLAALAIILGIGLLVLAAQVLAKAG</sequence>
<keyword evidence="1" id="KW-1133">Transmembrane helix</keyword>
<dbReference type="OrthoDB" id="4775109at2"/>
<feature type="transmembrane region" description="Helical" evidence="1">
    <location>
        <begin position="87"/>
        <end position="113"/>
    </location>
</feature>
<reference evidence="3" key="1">
    <citation type="submission" date="2019-06" db="EMBL/GenBank/DDBJ databases">
        <title>Gordonia isolated from sludge of a wastewater treatment plant.</title>
        <authorList>
            <person name="Tamura T."/>
            <person name="Aoyama K."/>
            <person name="Kang Y."/>
            <person name="Saito S."/>
            <person name="Akiyama N."/>
            <person name="Yazawa K."/>
            <person name="Gonoi T."/>
            <person name="Mikami Y."/>
        </authorList>
    </citation>
    <scope>NUCLEOTIDE SEQUENCE [LARGE SCALE GENOMIC DNA]</scope>
    <source>
        <strain evidence="3">NBRC 107696</strain>
    </source>
</reference>
<evidence type="ECO:0000313" key="3">
    <source>
        <dbReference type="Proteomes" id="UP000444960"/>
    </source>
</evidence>
<feature type="transmembrane region" description="Helical" evidence="1">
    <location>
        <begin position="150"/>
        <end position="170"/>
    </location>
</feature>
<dbReference type="EMBL" id="BJOV01000005">
    <property type="protein sequence ID" value="GEE02935.1"/>
    <property type="molecule type" value="Genomic_DNA"/>
</dbReference>
<organism evidence="2 3">
    <name type="scientific">Gordonia spumicola</name>
    <dbReference type="NCBI Taxonomy" id="589161"/>
    <lineage>
        <taxon>Bacteria</taxon>
        <taxon>Bacillati</taxon>
        <taxon>Actinomycetota</taxon>
        <taxon>Actinomycetes</taxon>
        <taxon>Mycobacteriales</taxon>
        <taxon>Gordoniaceae</taxon>
        <taxon>Gordonia</taxon>
    </lineage>
</organism>
<keyword evidence="1" id="KW-0472">Membrane</keyword>
<evidence type="ECO:0000313" key="2">
    <source>
        <dbReference type="EMBL" id="GEE02935.1"/>
    </source>
</evidence>
<feature type="transmembrane region" description="Helical" evidence="1">
    <location>
        <begin position="21"/>
        <end position="38"/>
    </location>
</feature>
<keyword evidence="3" id="KW-1185">Reference proteome</keyword>
<keyword evidence="1" id="KW-0812">Transmembrane</keyword>
<accession>A0A7I9VC65</accession>
<evidence type="ECO:0000256" key="1">
    <source>
        <dbReference type="SAM" id="Phobius"/>
    </source>
</evidence>
<name>A0A7I9VC65_9ACTN</name>
<comment type="caution">
    <text evidence="2">The sequence shown here is derived from an EMBL/GenBank/DDBJ whole genome shotgun (WGS) entry which is preliminary data.</text>
</comment>